<sequence>MQDIKTRFLVISDTHAEKGLAIPDLPVDVAIHCGDLTNESKLDEFRTTLDLLRTINAPLKLVIAGNHDFTLDTPMFMKKRAQAEAVFSIEPGLIKKEYGDFGDARQLFGDARVDGIVFLDQGVHHFNLDNGASLTVHASAFTPSVDADWGFQYKRGEHYDFAINNGVDVVITHGPPKGVLDLTASKQRGGCEHLFAAVARARPRLHCFGHIHEGWGAKLVAWRDTPSESPHILSTSTTANRLWWTLWQHSSQESGIRPRISWRKRPDFGHSGRMGTVPRTIPHEASTLSCQDRRRSSSMRPSNRQRRDKPSCRGSLTLSSPPPSIQAVCRMPAVTESLSRPLPPVCAVGNLPVKSFLLPTDIDQHHKIGSRASRRC</sequence>
<dbReference type="InterPro" id="IPR051693">
    <property type="entry name" value="UPF0046_metallophosphoest"/>
</dbReference>
<proteinExistence type="predicted"/>
<dbReference type="RefSeq" id="XP_064671002.1">
    <property type="nucleotide sequence ID" value="XM_064810328.1"/>
</dbReference>
<accession>A0AAN6TFC4</accession>
<organism evidence="3 4">
    <name type="scientific">Canariomyces notabilis</name>
    <dbReference type="NCBI Taxonomy" id="2074819"/>
    <lineage>
        <taxon>Eukaryota</taxon>
        <taxon>Fungi</taxon>
        <taxon>Dikarya</taxon>
        <taxon>Ascomycota</taxon>
        <taxon>Pezizomycotina</taxon>
        <taxon>Sordariomycetes</taxon>
        <taxon>Sordariomycetidae</taxon>
        <taxon>Sordariales</taxon>
        <taxon>Chaetomiaceae</taxon>
        <taxon>Canariomyces</taxon>
    </lineage>
</organism>
<dbReference type="Proteomes" id="UP001302812">
    <property type="component" value="Unassembled WGS sequence"/>
</dbReference>
<dbReference type="InterPro" id="IPR029052">
    <property type="entry name" value="Metallo-depent_PP-like"/>
</dbReference>
<dbReference type="InterPro" id="IPR004843">
    <property type="entry name" value="Calcineurin-like_PHP"/>
</dbReference>
<keyword evidence="4" id="KW-1185">Reference proteome</keyword>
<evidence type="ECO:0000259" key="2">
    <source>
        <dbReference type="Pfam" id="PF00149"/>
    </source>
</evidence>
<name>A0AAN6TFC4_9PEZI</name>
<dbReference type="EMBL" id="MU853339">
    <property type="protein sequence ID" value="KAK4113432.1"/>
    <property type="molecule type" value="Genomic_DNA"/>
</dbReference>
<reference evidence="3" key="1">
    <citation type="journal article" date="2023" name="Mol. Phylogenet. Evol.">
        <title>Genome-scale phylogeny and comparative genomics of the fungal order Sordariales.</title>
        <authorList>
            <person name="Hensen N."/>
            <person name="Bonometti L."/>
            <person name="Westerberg I."/>
            <person name="Brannstrom I.O."/>
            <person name="Guillou S."/>
            <person name="Cros-Aarteil S."/>
            <person name="Calhoun S."/>
            <person name="Haridas S."/>
            <person name="Kuo A."/>
            <person name="Mondo S."/>
            <person name="Pangilinan J."/>
            <person name="Riley R."/>
            <person name="LaButti K."/>
            <person name="Andreopoulos B."/>
            <person name="Lipzen A."/>
            <person name="Chen C."/>
            <person name="Yan M."/>
            <person name="Daum C."/>
            <person name="Ng V."/>
            <person name="Clum A."/>
            <person name="Steindorff A."/>
            <person name="Ohm R.A."/>
            <person name="Martin F."/>
            <person name="Silar P."/>
            <person name="Natvig D.O."/>
            <person name="Lalanne C."/>
            <person name="Gautier V."/>
            <person name="Ament-Velasquez S.L."/>
            <person name="Kruys A."/>
            <person name="Hutchinson M.I."/>
            <person name="Powell A.J."/>
            <person name="Barry K."/>
            <person name="Miller A.N."/>
            <person name="Grigoriev I.V."/>
            <person name="Debuchy R."/>
            <person name="Gladieux P."/>
            <person name="Hiltunen Thoren M."/>
            <person name="Johannesson H."/>
        </authorList>
    </citation>
    <scope>NUCLEOTIDE SEQUENCE</scope>
    <source>
        <strain evidence="3">CBS 508.74</strain>
    </source>
</reference>
<dbReference type="AlphaFoldDB" id="A0AAN6TFC4"/>
<gene>
    <name evidence="3" type="ORF">N656DRAFT_617252</name>
</gene>
<dbReference type="SUPFAM" id="SSF56300">
    <property type="entry name" value="Metallo-dependent phosphatases"/>
    <property type="match status" value="1"/>
</dbReference>
<dbReference type="Gene3D" id="3.60.21.10">
    <property type="match status" value="1"/>
</dbReference>
<feature type="region of interest" description="Disordered" evidence="1">
    <location>
        <begin position="255"/>
        <end position="325"/>
    </location>
</feature>
<protein>
    <submittedName>
        <fullName evidence="3">Metallo-dependent phosphatase</fullName>
    </submittedName>
</protein>
<comment type="caution">
    <text evidence="3">The sequence shown here is derived from an EMBL/GenBank/DDBJ whole genome shotgun (WGS) entry which is preliminary data.</text>
</comment>
<dbReference type="GeneID" id="89934453"/>
<evidence type="ECO:0000313" key="3">
    <source>
        <dbReference type="EMBL" id="KAK4113432.1"/>
    </source>
</evidence>
<dbReference type="PANTHER" id="PTHR12905">
    <property type="entry name" value="METALLOPHOSPHOESTERASE"/>
    <property type="match status" value="1"/>
</dbReference>
<evidence type="ECO:0000256" key="1">
    <source>
        <dbReference type="SAM" id="MobiDB-lite"/>
    </source>
</evidence>
<feature type="domain" description="Calcineurin-like phosphoesterase" evidence="2">
    <location>
        <begin position="7"/>
        <end position="213"/>
    </location>
</feature>
<dbReference type="GO" id="GO:0016787">
    <property type="term" value="F:hydrolase activity"/>
    <property type="evidence" value="ECO:0007669"/>
    <property type="project" value="InterPro"/>
</dbReference>
<evidence type="ECO:0000313" key="4">
    <source>
        <dbReference type="Proteomes" id="UP001302812"/>
    </source>
</evidence>
<dbReference type="CDD" id="cd07379">
    <property type="entry name" value="MPP_239FB"/>
    <property type="match status" value="1"/>
</dbReference>
<reference evidence="3" key="2">
    <citation type="submission" date="2023-05" db="EMBL/GenBank/DDBJ databases">
        <authorList>
            <consortium name="Lawrence Berkeley National Laboratory"/>
            <person name="Steindorff A."/>
            <person name="Hensen N."/>
            <person name="Bonometti L."/>
            <person name="Westerberg I."/>
            <person name="Brannstrom I.O."/>
            <person name="Guillou S."/>
            <person name="Cros-Aarteil S."/>
            <person name="Calhoun S."/>
            <person name="Haridas S."/>
            <person name="Kuo A."/>
            <person name="Mondo S."/>
            <person name="Pangilinan J."/>
            <person name="Riley R."/>
            <person name="Labutti K."/>
            <person name="Andreopoulos B."/>
            <person name="Lipzen A."/>
            <person name="Chen C."/>
            <person name="Yanf M."/>
            <person name="Daum C."/>
            <person name="Ng V."/>
            <person name="Clum A."/>
            <person name="Ohm R."/>
            <person name="Martin F."/>
            <person name="Silar P."/>
            <person name="Natvig D."/>
            <person name="Lalanne C."/>
            <person name="Gautier V."/>
            <person name="Ament-Velasquez S.L."/>
            <person name="Kruys A."/>
            <person name="Hutchinson M.I."/>
            <person name="Powell A.J."/>
            <person name="Barry K."/>
            <person name="Miller A.N."/>
            <person name="Grigoriev I.V."/>
            <person name="Debuchy R."/>
            <person name="Gladieux P."/>
            <person name="Thoren M.H."/>
            <person name="Johannesson H."/>
        </authorList>
    </citation>
    <scope>NUCLEOTIDE SEQUENCE</scope>
    <source>
        <strain evidence="3">CBS 508.74</strain>
    </source>
</reference>
<dbReference type="PANTHER" id="PTHR12905:SF0">
    <property type="entry name" value="CALCINEURIN-LIKE PHOSPHOESTERASE DOMAIN-CONTAINING PROTEIN"/>
    <property type="match status" value="1"/>
</dbReference>
<dbReference type="Pfam" id="PF00149">
    <property type="entry name" value="Metallophos"/>
    <property type="match status" value="1"/>
</dbReference>